<evidence type="ECO:0000256" key="4">
    <source>
        <dbReference type="ARBA" id="ARBA00022764"/>
    </source>
</evidence>
<comment type="caution">
    <text evidence="6">The sequence shown here is derived from an EMBL/GenBank/DDBJ whole genome shotgun (WGS) entry which is preliminary data.</text>
</comment>
<dbReference type="Proteomes" id="UP001597301">
    <property type="component" value="Unassembled WGS sequence"/>
</dbReference>
<dbReference type="Gene3D" id="3.40.190.10">
    <property type="entry name" value="Periplasmic binding protein-like II"/>
    <property type="match status" value="2"/>
</dbReference>
<dbReference type="PRINTS" id="PR00909">
    <property type="entry name" value="SPERMDNBNDNG"/>
</dbReference>
<dbReference type="EMBL" id="JBHUEO010000003">
    <property type="protein sequence ID" value="MFD1705340.1"/>
    <property type="molecule type" value="Genomic_DNA"/>
</dbReference>
<name>A0ABW4KGP8_9BACI</name>
<dbReference type="PANTHER" id="PTHR30222">
    <property type="entry name" value="SPERMIDINE/PUTRESCINE-BINDING PERIPLASMIC PROTEIN"/>
    <property type="match status" value="1"/>
</dbReference>
<keyword evidence="4" id="KW-0574">Periplasm</keyword>
<dbReference type="PROSITE" id="PS51257">
    <property type="entry name" value="PROKAR_LIPOPROTEIN"/>
    <property type="match status" value="1"/>
</dbReference>
<evidence type="ECO:0000313" key="6">
    <source>
        <dbReference type="EMBL" id="MFD1705340.1"/>
    </source>
</evidence>
<feature type="chain" id="PRO_5047226883" evidence="5">
    <location>
        <begin position="22"/>
        <end position="359"/>
    </location>
</feature>
<dbReference type="SUPFAM" id="SSF53850">
    <property type="entry name" value="Periplasmic binding protein-like II"/>
    <property type="match status" value="1"/>
</dbReference>
<accession>A0ABW4KGP8</accession>
<comment type="subcellular location">
    <subcellularLocation>
        <location evidence="1">Periplasm</location>
    </subcellularLocation>
</comment>
<evidence type="ECO:0000256" key="2">
    <source>
        <dbReference type="ARBA" id="ARBA00022448"/>
    </source>
</evidence>
<dbReference type="CDD" id="cd13590">
    <property type="entry name" value="PBP2_PotD_PotF_like"/>
    <property type="match status" value="1"/>
</dbReference>
<gene>
    <name evidence="6" type="ORF">ACFSCZ_01070</name>
</gene>
<proteinExistence type="predicted"/>
<keyword evidence="7" id="KW-1185">Reference proteome</keyword>
<keyword evidence="2" id="KW-0813">Transport</keyword>
<dbReference type="InterPro" id="IPR006059">
    <property type="entry name" value="SBP"/>
</dbReference>
<dbReference type="PANTHER" id="PTHR30222:SF17">
    <property type="entry name" value="SPERMIDINE_PUTRESCINE-BINDING PERIPLASMIC PROTEIN"/>
    <property type="match status" value="1"/>
</dbReference>
<dbReference type="InterPro" id="IPR001188">
    <property type="entry name" value="Sperm_putr-bd"/>
</dbReference>
<feature type="signal peptide" evidence="5">
    <location>
        <begin position="1"/>
        <end position="21"/>
    </location>
</feature>
<evidence type="ECO:0000313" key="7">
    <source>
        <dbReference type="Proteomes" id="UP001597301"/>
    </source>
</evidence>
<organism evidence="6 7">
    <name type="scientific">Siminovitchia sediminis</name>
    <dbReference type="NCBI Taxonomy" id="1274353"/>
    <lineage>
        <taxon>Bacteria</taxon>
        <taxon>Bacillati</taxon>
        <taxon>Bacillota</taxon>
        <taxon>Bacilli</taxon>
        <taxon>Bacillales</taxon>
        <taxon>Bacillaceae</taxon>
        <taxon>Siminovitchia</taxon>
    </lineage>
</organism>
<evidence type="ECO:0000256" key="3">
    <source>
        <dbReference type="ARBA" id="ARBA00022729"/>
    </source>
</evidence>
<keyword evidence="3 5" id="KW-0732">Signal</keyword>
<dbReference type="RefSeq" id="WP_380771678.1">
    <property type="nucleotide sequence ID" value="NZ_JBHUEO010000003.1"/>
</dbReference>
<evidence type="ECO:0000256" key="5">
    <source>
        <dbReference type="SAM" id="SignalP"/>
    </source>
</evidence>
<protein>
    <submittedName>
        <fullName evidence="6">PotD/PotF family extracellular solute-binding protein</fullName>
    </submittedName>
</protein>
<evidence type="ECO:0000256" key="1">
    <source>
        <dbReference type="ARBA" id="ARBA00004418"/>
    </source>
</evidence>
<dbReference type="PIRSF" id="PIRSF019574">
    <property type="entry name" value="Periplasmic_polyamine_BP"/>
    <property type="match status" value="1"/>
</dbReference>
<dbReference type="Pfam" id="PF13416">
    <property type="entry name" value="SBP_bac_8"/>
    <property type="match status" value="1"/>
</dbReference>
<reference evidence="7" key="1">
    <citation type="journal article" date="2019" name="Int. J. Syst. Evol. Microbiol.">
        <title>The Global Catalogue of Microorganisms (GCM) 10K type strain sequencing project: providing services to taxonomists for standard genome sequencing and annotation.</title>
        <authorList>
            <consortium name="The Broad Institute Genomics Platform"/>
            <consortium name="The Broad Institute Genome Sequencing Center for Infectious Disease"/>
            <person name="Wu L."/>
            <person name="Ma J."/>
        </authorList>
    </citation>
    <scope>NUCLEOTIDE SEQUENCE [LARGE SCALE GENOMIC DNA]</scope>
    <source>
        <strain evidence="7">CGMCC 1.12295</strain>
    </source>
</reference>
<sequence>MRKLSSLLAACALILVLGACSTDTSNSSSDSSGGEDGEQELAKELKLFSFGDYWPEEVLKGFEEEYGVKVIYDPYGSNAEMLTKIQSGAVDYDIVVPTDYIAGRMIEKEMLQELNMDNIPNFENINPLFHERDYDPGNKYTVPYLYGYIGMVYDQTKVKDPEGWEDLWNPEYAGHVLLSNVGREALTVALQKNGYSQNDASDEALEAAKKDLKALHPNVYAYESTASDILSGNDVWIGAAYSGTVGMAMKNNENLMFKIPKEGGTIWMDNLAIPKVSKNKYTAEVFINYVLDAEVSKKITDEIPYSNPNSAAVELMGDEEKNNPAAYPPEEDVKRADWYVDMGKDLTKMDQAWREVIGQ</sequence>